<reference evidence="7 8" key="1">
    <citation type="journal article" date="2017" name="Front. Microbiol.">
        <title>Genome Sequence of Desulfurella amilsii Strain TR1 and Comparative Genomics of Desulfurellaceae Family.</title>
        <authorList>
            <person name="Florentino A.P."/>
            <person name="Stams A.J."/>
            <person name="Sanchez-Andrea I."/>
        </authorList>
    </citation>
    <scope>NUCLEOTIDE SEQUENCE [LARGE SCALE GENOMIC DNA]</scope>
    <source>
        <strain evidence="7 8">TR1</strain>
    </source>
</reference>
<dbReference type="Pfam" id="PF01029">
    <property type="entry name" value="NusB"/>
    <property type="match status" value="1"/>
</dbReference>
<dbReference type="STRING" id="1562698.DESAMIL20_1818"/>
<dbReference type="EMBL" id="MDSU01000018">
    <property type="protein sequence ID" value="OSS42265.1"/>
    <property type="molecule type" value="Genomic_DNA"/>
</dbReference>
<keyword evidence="8" id="KW-1185">Reference proteome</keyword>
<dbReference type="InterPro" id="IPR006027">
    <property type="entry name" value="NusB_RsmB_TIM44"/>
</dbReference>
<comment type="similarity">
    <text evidence="1">Belongs to the NusB family.</text>
</comment>
<dbReference type="PANTHER" id="PTHR11078">
    <property type="entry name" value="N UTILIZATION SUBSTANCE PROTEIN B-RELATED"/>
    <property type="match status" value="1"/>
</dbReference>
<keyword evidence="5" id="KW-0804">Transcription</keyword>
<dbReference type="RefSeq" id="WP_086034524.1">
    <property type="nucleotide sequence ID" value="NZ_MDSU01000018.1"/>
</dbReference>
<dbReference type="InterPro" id="IPR035926">
    <property type="entry name" value="NusB-like_sf"/>
</dbReference>
<keyword evidence="2" id="KW-0889">Transcription antitermination</keyword>
<dbReference type="PANTHER" id="PTHR11078:SF3">
    <property type="entry name" value="ANTITERMINATION NUSB DOMAIN-CONTAINING PROTEIN"/>
    <property type="match status" value="1"/>
</dbReference>
<gene>
    <name evidence="7" type="ORF">DESAMIL20_1818</name>
</gene>
<evidence type="ECO:0000256" key="1">
    <source>
        <dbReference type="ARBA" id="ARBA00005952"/>
    </source>
</evidence>
<name>A0A1X4XXL7_9BACT</name>
<dbReference type="GO" id="GO:0031564">
    <property type="term" value="P:transcription antitermination"/>
    <property type="evidence" value="ECO:0007669"/>
    <property type="project" value="UniProtKB-KW"/>
</dbReference>
<dbReference type="Proteomes" id="UP000194141">
    <property type="component" value="Unassembled WGS sequence"/>
</dbReference>
<evidence type="ECO:0000313" key="7">
    <source>
        <dbReference type="EMBL" id="OSS42265.1"/>
    </source>
</evidence>
<feature type="domain" description="NusB/RsmB/TIM44" evidence="6">
    <location>
        <begin position="5"/>
        <end position="122"/>
    </location>
</feature>
<evidence type="ECO:0000256" key="5">
    <source>
        <dbReference type="ARBA" id="ARBA00023163"/>
    </source>
</evidence>
<dbReference type="AlphaFoldDB" id="A0A1X4XXL7"/>
<dbReference type="GO" id="GO:0003723">
    <property type="term" value="F:RNA binding"/>
    <property type="evidence" value="ECO:0007669"/>
    <property type="project" value="UniProtKB-KW"/>
</dbReference>
<proteinExistence type="inferred from homology"/>
<accession>A0A1X4XXL7</accession>
<evidence type="ECO:0000313" key="8">
    <source>
        <dbReference type="Proteomes" id="UP000194141"/>
    </source>
</evidence>
<evidence type="ECO:0000259" key="6">
    <source>
        <dbReference type="Pfam" id="PF01029"/>
    </source>
</evidence>
<organism evidence="7 8">
    <name type="scientific">Desulfurella amilsii</name>
    <dbReference type="NCBI Taxonomy" id="1562698"/>
    <lineage>
        <taxon>Bacteria</taxon>
        <taxon>Pseudomonadati</taxon>
        <taxon>Campylobacterota</taxon>
        <taxon>Desulfurellia</taxon>
        <taxon>Desulfurellales</taxon>
        <taxon>Desulfurellaceae</taxon>
        <taxon>Desulfurella</taxon>
    </lineage>
</organism>
<evidence type="ECO:0000256" key="2">
    <source>
        <dbReference type="ARBA" id="ARBA00022814"/>
    </source>
</evidence>
<dbReference type="OrthoDB" id="9797817at2"/>
<evidence type="ECO:0000256" key="4">
    <source>
        <dbReference type="ARBA" id="ARBA00023015"/>
    </source>
</evidence>
<dbReference type="SUPFAM" id="SSF48013">
    <property type="entry name" value="NusB-like"/>
    <property type="match status" value="1"/>
</dbReference>
<protein>
    <submittedName>
        <fullName evidence="7">Transcription termination protein NusB</fullName>
    </submittedName>
</protein>
<sequence>MSRRAVRSEAMKFIYAKTLNDSFTLGEFLFSLTKIKNPKEKEDLELLVQSIIRVEDKIENFIKQCSEEYEKLNHLDISILKVGAFELLYSNLPKSIVINEAVEIAKEYGDDVSKAIVNAILDCIGAHYER</sequence>
<dbReference type="Gene3D" id="1.10.940.10">
    <property type="entry name" value="NusB-like"/>
    <property type="match status" value="1"/>
</dbReference>
<dbReference type="GO" id="GO:0005829">
    <property type="term" value="C:cytosol"/>
    <property type="evidence" value="ECO:0007669"/>
    <property type="project" value="TreeGrafter"/>
</dbReference>
<evidence type="ECO:0000256" key="3">
    <source>
        <dbReference type="ARBA" id="ARBA00022884"/>
    </source>
</evidence>
<comment type="caution">
    <text evidence="7">The sequence shown here is derived from an EMBL/GenBank/DDBJ whole genome shotgun (WGS) entry which is preliminary data.</text>
</comment>
<dbReference type="InterPro" id="IPR011605">
    <property type="entry name" value="NusB_fam"/>
</dbReference>
<keyword evidence="3" id="KW-0694">RNA-binding</keyword>
<dbReference type="GO" id="GO:0006353">
    <property type="term" value="P:DNA-templated transcription termination"/>
    <property type="evidence" value="ECO:0007669"/>
    <property type="project" value="InterPro"/>
</dbReference>
<keyword evidence="4" id="KW-0805">Transcription regulation</keyword>